<proteinExistence type="predicted"/>
<feature type="region of interest" description="Disordered" evidence="1">
    <location>
        <begin position="1"/>
        <end position="39"/>
    </location>
</feature>
<dbReference type="Proteomes" id="UP000054477">
    <property type="component" value="Unassembled WGS sequence"/>
</dbReference>
<evidence type="ECO:0000313" key="2">
    <source>
        <dbReference type="EMBL" id="KIK01046.1"/>
    </source>
</evidence>
<evidence type="ECO:0000256" key="1">
    <source>
        <dbReference type="SAM" id="MobiDB-lite"/>
    </source>
</evidence>
<reference evidence="2 3" key="1">
    <citation type="submission" date="2014-04" db="EMBL/GenBank/DDBJ databases">
        <authorList>
            <consortium name="DOE Joint Genome Institute"/>
            <person name="Kuo A."/>
            <person name="Kohler A."/>
            <person name="Nagy L.G."/>
            <person name="Floudas D."/>
            <person name="Copeland A."/>
            <person name="Barry K.W."/>
            <person name="Cichocki N."/>
            <person name="Veneault-Fourrey C."/>
            <person name="LaButti K."/>
            <person name="Lindquist E.A."/>
            <person name="Lipzen A."/>
            <person name="Lundell T."/>
            <person name="Morin E."/>
            <person name="Murat C."/>
            <person name="Sun H."/>
            <person name="Tunlid A."/>
            <person name="Henrissat B."/>
            <person name="Grigoriev I.V."/>
            <person name="Hibbett D.S."/>
            <person name="Martin F."/>
            <person name="Nordberg H.P."/>
            <person name="Cantor M.N."/>
            <person name="Hua S.X."/>
        </authorList>
    </citation>
    <scope>NUCLEOTIDE SEQUENCE [LARGE SCALE GENOMIC DNA]</scope>
    <source>
        <strain evidence="2 3">LaAM-08-1</strain>
    </source>
</reference>
<dbReference type="AlphaFoldDB" id="A0A0C9X7N7"/>
<evidence type="ECO:0000313" key="3">
    <source>
        <dbReference type="Proteomes" id="UP000054477"/>
    </source>
</evidence>
<dbReference type="EMBL" id="KN838613">
    <property type="protein sequence ID" value="KIK01046.1"/>
    <property type="molecule type" value="Genomic_DNA"/>
</dbReference>
<feature type="compositionally biased region" description="Acidic residues" evidence="1">
    <location>
        <begin position="116"/>
        <end position="125"/>
    </location>
</feature>
<dbReference type="HOGENOM" id="CLU_418001_0_0_1"/>
<feature type="compositionally biased region" description="Polar residues" evidence="1">
    <location>
        <begin position="18"/>
        <end position="39"/>
    </location>
</feature>
<keyword evidence="3" id="KW-1185">Reference proteome</keyword>
<feature type="region of interest" description="Disordered" evidence="1">
    <location>
        <begin position="203"/>
        <end position="238"/>
    </location>
</feature>
<protein>
    <submittedName>
        <fullName evidence="2">Unplaced genomic scaffold K443scaffold_78, whole genome shotgun sequence</fullName>
    </submittedName>
</protein>
<feature type="region of interest" description="Disordered" evidence="1">
    <location>
        <begin position="115"/>
        <end position="165"/>
    </location>
</feature>
<gene>
    <name evidence="2" type="ORF">K443DRAFT_663129</name>
</gene>
<reference evidence="3" key="2">
    <citation type="submission" date="2015-01" db="EMBL/GenBank/DDBJ databases">
        <title>Evolutionary Origins and Diversification of the Mycorrhizal Mutualists.</title>
        <authorList>
            <consortium name="DOE Joint Genome Institute"/>
            <consortium name="Mycorrhizal Genomics Consortium"/>
            <person name="Kohler A."/>
            <person name="Kuo A."/>
            <person name="Nagy L.G."/>
            <person name="Floudas D."/>
            <person name="Copeland A."/>
            <person name="Barry K.W."/>
            <person name="Cichocki N."/>
            <person name="Veneault-Fourrey C."/>
            <person name="LaButti K."/>
            <person name="Lindquist E.A."/>
            <person name="Lipzen A."/>
            <person name="Lundell T."/>
            <person name="Morin E."/>
            <person name="Murat C."/>
            <person name="Riley R."/>
            <person name="Ohm R."/>
            <person name="Sun H."/>
            <person name="Tunlid A."/>
            <person name="Henrissat B."/>
            <person name="Grigoriev I.V."/>
            <person name="Hibbett D.S."/>
            <person name="Martin F."/>
        </authorList>
    </citation>
    <scope>NUCLEOTIDE SEQUENCE [LARGE SCALE GENOMIC DNA]</scope>
    <source>
        <strain evidence="3">LaAM-08-1</strain>
    </source>
</reference>
<dbReference type="OrthoDB" id="3221773at2759"/>
<organism evidence="2 3">
    <name type="scientific">Laccaria amethystina LaAM-08-1</name>
    <dbReference type="NCBI Taxonomy" id="1095629"/>
    <lineage>
        <taxon>Eukaryota</taxon>
        <taxon>Fungi</taxon>
        <taxon>Dikarya</taxon>
        <taxon>Basidiomycota</taxon>
        <taxon>Agaricomycotina</taxon>
        <taxon>Agaricomycetes</taxon>
        <taxon>Agaricomycetidae</taxon>
        <taxon>Agaricales</taxon>
        <taxon>Agaricineae</taxon>
        <taxon>Hydnangiaceae</taxon>
        <taxon>Laccaria</taxon>
    </lineage>
</organism>
<name>A0A0C9X7N7_9AGAR</name>
<sequence length="656" mass="72543">MPAKQAAKSKKEPPVSDAPTTAVSIPSSQPTTLATSAENQQRFIKTRKSNTSAHPGQVQVEADAAVAADEGRKFKLKLTPEEAKAAKVRAAEEVAEAKAKRRETVAKIAALQQSLEEQDASEAEAAETREQLGYMDPNNLPLTKGDSSDIAMHSNASSPLVSDTEDVSMVVDRPLKKYRYFGLASESDEEDSDYKPDAEVELVGNAPDNTKGATAHVEPASAAQTGSKKPTDKKLSLRKERALTFRQEMEAAKAMEKSKEPSAGVRKRKTLINDNPEVPMNAPDIRSAGKLTAVGFKTSNIVEGRGGLADDAVERATGASSLKAPRETKSVGIKIKFNKPKEAVDGELNKTKSKSRNVVNADLELSPDNLRKWQKTFLPTLYAYIGNTENPWEMGTDERFLTDLCFIYASIFPHQASIEISPSSVQYRLAAQRAYEWRNAIGDAAEKAVKQFWKYGDNENLYTTAEERAAYARDAVGPGLRFLYDKPNKKQKIFRTRPILYTFGRYLHVMAKSKYEYGNHEGGLALSAAAVHRMFEITAGLHKQGFTFSYYGVSTKRCLEKAKQLTDSQWNDILTQTRLVYKENAKGVIEVDDGTDEDDENPRMGPMIRCIQVALIQSDGWGLELYVVYYIPNDRKLAWVNNFSTWHKSGAASGRA</sequence>
<feature type="compositionally biased region" description="Basic and acidic residues" evidence="1">
    <location>
        <begin position="229"/>
        <end position="238"/>
    </location>
</feature>
<accession>A0A0C9X7N7</accession>